<name>A0A6N8DQH4_RHOAC</name>
<proteinExistence type="predicted"/>
<evidence type="ECO:0000313" key="2">
    <source>
        <dbReference type="Proteomes" id="UP000439113"/>
    </source>
</evidence>
<dbReference type="EMBL" id="WNKS01000020">
    <property type="protein sequence ID" value="MTV32719.1"/>
    <property type="molecule type" value="Genomic_DNA"/>
</dbReference>
<protein>
    <submittedName>
        <fullName evidence="1">Uncharacterized protein</fullName>
    </submittedName>
</protein>
<gene>
    <name evidence="1" type="ORF">GJ654_17175</name>
</gene>
<organism evidence="1 2">
    <name type="scientific">Rhodoblastus acidophilus</name>
    <name type="common">Rhodopseudomonas acidophila</name>
    <dbReference type="NCBI Taxonomy" id="1074"/>
    <lineage>
        <taxon>Bacteria</taxon>
        <taxon>Pseudomonadati</taxon>
        <taxon>Pseudomonadota</taxon>
        <taxon>Alphaproteobacteria</taxon>
        <taxon>Hyphomicrobiales</taxon>
        <taxon>Rhodoblastaceae</taxon>
        <taxon>Rhodoblastus</taxon>
    </lineage>
</organism>
<dbReference type="AlphaFoldDB" id="A0A6N8DQH4"/>
<evidence type="ECO:0000313" key="1">
    <source>
        <dbReference type="EMBL" id="MTV32719.1"/>
    </source>
</evidence>
<accession>A0A6N8DQH4</accession>
<reference evidence="1 2" key="1">
    <citation type="submission" date="2019-11" db="EMBL/GenBank/DDBJ databases">
        <title>Whole-genome sequence of a Rhodoblastus acidophilus DSM 142.</title>
        <authorList>
            <person name="Kyndt J.A."/>
            <person name="Meyer T.E."/>
        </authorList>
    </citation>
    <scope>NUCLEOTIDE SEQUENCE [LARGE SCALE GENOMIC DNA]</scope>
    <source>
        <strain evidence="1 2">DSM 142</strain>
    </source>
</reference>
<dbReference type="RefSeq" id="WP_155447406.1">
    <property type="nucleotide sequence ID" value="NZ_JAOQNR010000004.1"/>
</dbReference>
<dbReference type="Proteomes" id="UP000439113">
    <property type="component" value="Unassembled WGS sequence"/>
</dbReference>
<comment type="caution">
    <text evidence="1">The sequence shown here is derived from an EMBL/GenBank/DDBJ whole genome shotgun (WGS) entry which is preliminary data.</text>
</comment>
<sequence length="75" mass="7766">MKTISFIPFAAPSPRATARGSDFLGGCPSPLRMGMRDDLADPLLTIHLRGGARLKGCAPMGAGAFRASTGCARFA</sequence>